<comment type="caution">
    <text evidence="1">The sequence shown here is derived from an EMBL/GenBank/DDBJ whole genome shotgun (WGS) entry which is preliminary data.</text>
</comment>
<accession>A0ABQ5VU30</accession>
<evidence type="ECO:0000313" key="2">
    <source>
        <dbReference type="Proteomes" id="UP001156694"/>
    </source>
</evidence>
<dbReference type="EMBL" id="BSNN01000002">
    <property type="protein sequence ID" value="GLQ34943.1"/>
    <property type="molecule type" value="Genomic_DNA"/>
</dbReference>
<proteinExistence type="predicted"/>
<sequence>MSSNQGIGREHLSMDIRIYLGPYRTASQHIYDILEKNADVFSDQNIVIVPPEAHRDALESALKALGDGLPKADAGAQFIREATQGSAAKRIVLLDHQIGGSVLRPVSRSLLFPPCGAAVARYSTLLPLNSYRFFMATRNLTTLLPSCYGSALGHAKIEEFSTFVENIEIPKVKWSDLLNRVTRRQREERGPRHHVVTWKYEDYPRIWRDVIQAITGIENAQDLHGDSRPVNQGLSLYGCQLMYQYLLKHKPAQAGDFEKIKRAFVLKFPNTDAPRRDDFWTAEVQDQMTFAYEDDWYYIERMDNVATIQPRPNFLD</sequence>
<reference evidence="2" key="1">
    <citation type="journal article" date="2019" name="Int. J. Syst. Evol. Microbiol.">
        <title>The Global Catalogue of Microorganisms (GCM) 10K type strain sequencing project: providing services to taxonomists for standard genome sequencing and annotation.</title>
        <authorList>
            <consortium name="The Broad Institute Genomics Platform"/>
            <consortium name="The Broad Institute Genome Sequencing Center for Infectious Disease"/>
            <person name="Wu L."/>
            <person name="Ma J."/>
        </authorList>
    </citation>
    <scope>NUCLEOTIDE SEQUENCE [LARGE SCALE GENOMIC DNA]</scope>
    <source>
        <strain evidence="2">NBRC 110140</strain>
    </source>
</reference>
<organism evidence="1 2">
    <name type="scientific">Amylibacter marinus</name>
    <dbReference type="NCBI Taxonomy" id="1475483"/>
    <lineage>
        <taxon>Bacteria</taxon>
        <taxon>Pseudomonadati</taxon>
        <taxon>Pseudomonadota</taxon>
        <taxon>Alphaproteobacteria</taxon>
        <taxon>Rhodobacterales</taxon>
        <taxon>Paracoccaceae</taxon>
        <taxon>Amylibacter</taxon>
    </lineage>
</organism>
<dbReference type="Proteomes" id="UP001156694">
    <property type="component" value="Unassembled WGS sequence"/>
</dbReference>
<evidence type="ECO:0000313" key="1">
    <source>
        <dbReference type="EMBL" id="GLQ34943.1"/>
    </source>
</evidence>
<keyword evidence="2" id="KW-1185">Reference proteome</keyword>
<gene>
    <name evidence="1" type="ORF">GCM10007939_12260</name>
</gene>
<dbReference type="RefSeq" id="WP_284377032.1">
    <property type="nucleotide sequence ID" value="NZ_BSNN01000002.1"/>
</dbReference>
<name>A0ABQ5VU30_9RHOB</name>
<protein>
    <submittedName>
        <fullName evidence="1">Uncharacterized protein</fullName>
    </submittedName>
</protein>